<organism evidence="2 3">
    <name type="scientific">Methylomonas rapida</name>
    <dbReference type="NCBI Taxonomy" id="2963939"/>
    <lineage>
        <taxon>Bacteria</taxon>
        <taxon>Pseudomonadati</taxon>
        <taxon>Pseudomonadota</taxon>
        <taxon>Gammaproteobacteria</taxon>
        <taxon>Methylococcales</taxon>
        <taxon>Methylococcaceae</taxon>
        <taxon>Methylomonas</taxon>
    </lineage>
</organism>
<evidence type="ECO:0000313" key="2">
    <source>
        <dbReference type="EMBL" id="WAR46581.1"/>
    </source>
</evidence>
<accession>A0ABY7GQ06</accession>
<sequence>MPMISLEALLKTVAEQDAEIKELRKQLSHLEALLKNQDKMKIAWELVEFVQDYPGKLHYPIVASTEVH</sequence>
<evidence type="ECO:0000313" key="3">
    <source>
        <dbReference type="Proteomes" id="UP001162780"/>
    </source>
</evidence>
<protein>
    <submittedName>
        <fullName evidence="2">Uncharacterized protein</fullName>
    </submittedName>
</protein>
<keyword evidence="3" id="KW-1185">Reference proteome</keyword>
<gene>
    <name evidence="2" type="ORF">NM686_008715</name>
</gene>
<name>A0ABY7GQ06_9GAMM</name>
<feature type="coiled-coil region" evidence="1">
    <location>
        <begin position="6"/>
        <end position="40"/>
    </location>
</feature>
<reference evidence="2" key="1">
    <citation type="submission" date="2022-11" db="EMBL/GenBank/DDBJ databases">
        <title>Methylomonas rapida sp. nov., Carotenoid-Producing Obligate Methanotrophs with High Growth Characteristics and Biotechnological Potential.</title>
        <authorList>
            <person name="Tikhonova E.N."/>
            <person name="Suleimanov R.Z."/>
            <person name="Miroshnikov K."/>
            <person name="Oshkin I.Y."/>
            <person name="Belova S.E."/>
            <person name="Danilova O.V."/>
            <person name="Ashikhmin A."/>
            <person name="Konopkin A."/>
            <person name="But S.Y."/>
            <person name="Khmelenina V.N."/>
            <person name="Kuznetsov N."/>
            <person name="Pimenov N.V."/>
            <person name="Dedysh S.N."/>
        </authorList>
    </citation>
    <scope>NUCLEOTIDE SEQUENCE</scope>
    <source>
        <strain evidence="2">MP1</strain>
    </source>
</reference>
<dbReference type="Proteomes" id="UP001162780">
    <property type="component" value="Chromosome"/>
</dbReference>
<keyword evidence="1" id="KW-0175">Coiled coil</keyword>
<dbReference type="EMBL" id="CP113517">
    <property type="protein sequence ID" value="WAR46581.1"/>
    <property type="molecule type" value="Genomic_DNA"/>
</dbReference>
<proteinExistence type="predicted"/>
<evidence type="ECO:0000256" key="1">
    <source>
        <dbReference type="SAM" id="Coils"/>
    </source>
</evidence>
<dbReference type="RefSeq" id="WP_255187490.1">
    <property type="nucleotide sequence ID" value="NZ_CP113517.1"/>
</dbReference>